<proteinExistence type="predicted"/>
<keyword evidence="3" id="KW-1185">Reference proteome</keyword>
<dbReference type="AlphaFoldDB" id="A0A6A7K4W2"/>
<evidence type="ECO:0000313" key="3">
    <source>
        <dbReference type="Proteomes" id="UP000440004"/>
    </source>
</evidence>
<gene>
    <name evidence="2" type="ORF">GC105_00065</name>
</gene>
<protein>
    <recommendedName>
        <fullName evidence="4">Helix-turn-helix domain-containing protein</fullName>
    </recommendedName>
</protein>
<feature type="coiled-coil region" evidence="1">
    <location>
        <begin position="47"/>
        <end position="74"/>
    </location>
</feature>
<evidence type="ECO:0008006" key="4">
    <source>
        <dbReference type="Google" id="ProtNLM"/>
    </source>
</evidence>
<reference evidence="2 3" key="1">
    <citation type="submission" date="2019-10" db="EMBL/GenBank/DDBJ databases">
        <title>Alkalibaculum tamaniensis sp.nov., a new alkaliphilic acetogen, isolated on methoxylated aromatics from a mud volcano.</title>
        <authorList>
            <person name="Khomyakova M.A."/>
            <person name="Merkel A.Y."/>
            <person name="Bonch-Osmolovskaya E.A."/>
            <person name="Slobodkin A.I."/>
        </authorList>
    </citation>
    <scope>NUCLEOTIDE SEQUENCE [LARGE SCALE GENOMIC DNA]</scope>
    <source>
        <strain evidence="2 3">M08DMB</strain>
    </source>
</reference>
<keyword evidence="1" id="KW-0175">Coiled coil</keyword>
<name>A0A6A7K4W2_9FIRM</name>
<comment type="caution">
    <text evidence="2">The sequence shown here is derived from an EMBL/GenBank/DDBJ whole genome shotgun (WGS) entry which is preliminary data.</text>
</comment>
<evidence type="ECO:0000313" key="2">
    <source>
        <dbReference type="EMBL" id="MPW24193.1"/>
    </source>
</evidence>
<evidence type="ECO:0000256" key="1">
    <source>
        <dbReference type="SAM" id="Coils"/>
    </source>
</evidence>
<accession>A0A6A7K4W2</accession>
<organism evidence="2 3">
    <name type="scientific">Alkalibaculum sporogenes</name>
    <dbReference type="NCBI Taxonomy" id="2655001"/>
    <lineage>
        <taxon>Bacteria</taxon>
        <taxon>Bacillati</taxon>
        <taxon>Bacillota</taxon>
        <taxon>Clostridia</taxon>
        <taxon>Eubacteriales</taxon>
        <taxon>Eubacteriaceae</taxon>
        <taxon>Alkalibaculum</taxon>
    </lineage>
</organism>
<sequence length="129" mass="15582">MVQKIQDYPWCSMAEYLEGNNFLVDEEEKELILDRFNSDDEFRKFHDIEDQREYLELREELEEKKENRAIEIIEAHFIEKGIHDKRQLKDKEELISRLLKQSKLSYRKIAQITETSLNTVYLVSKNLKG</sequence>
<dbReference type="Proteomes" id="UP000440004">
    <property type="component" value="Unassembled WGS sequence"/>
</dbReference>
<dbReference type="EMBL" id="WHNX01000001">
    <property type="protein sequence ID" value="MPW24193.1"/>
    <property type="molecule type" value="Genomic_DNA"/>
</dbReference>